<feature type="compositionally biased region" description="Polar residues" evidence="1">
    <location>
        <begin position="57"/>
        <end position="67"/>
    </location>
</feature>
<dbReference type="Proteomes" id="UP000324222">
    <property type="component" value="Unassembled WGS sequence"/>
</dbReference>
<feature type="compositionally biased region" description="Basic and acidic residues" evidence="1">
    <location>
        <begin position="47"/>
        <end position="56"/>
    </location>
</feature>
<accession>A0A5B7JCX4</accession>
<organism evidence="2 3">
    <name type="scientific">Portunus trituberculatus</name>
    <name type="common">Swimming crab</name>
    <name type="synonym">Neptunus trituberculatus</name>
    <dbReference type="NCBI Taxonomy" id="210409"/>
    <lineage>
        <taxon>Eukaryota</taxon>
        <taxon>Metazoa</taxon>
        <taxon>Ecdysozoa</taxon>
        <taxon>Arthropoda</taxon>
        <taxon>Crustacea</taxon>
        <taxon>Multicrustacea</taxon>
        <taxon>Malacostraca</taxon>
        <taxon>Eumalacostraca</taxon>
        <taxon>Eucarida</taxon>
        <taxon>Decapoda</taxon>
        <taxon>Pleocyemata</taxon>
        <taxon>Brachyura</taxon>
        <taxon>Eubrachyura</taxon>
        <taxon>Portunoidea</taxon>
        <taxon>Portunidae</taxon>
        <taxon>Portuninae</taxon>
        <taxon>Portunus</taxon>
    </lineage>
</organism>
<evidence type="ECO:0000313" key="3">
    <source>
        <dbReference type="Proteomes" id="UP000324222"/>
    </source>
</evidence>
<keyword evidence="3" id="KW-1185">Reference proteome</keyword>
<sequence>MVKVCQVPGLGVACGGLGKKHLSTAERGWLVSEGLSSLSAVTSTHKGEVEAAERGSGKNQTPMYCLG</sequence>
<dbReference type="AlphaFoldDB" id="A0A5B7JCX4"/>
<evidence type="ECO:0000256" key="1">
    <source>
        <dbReference type="SAM" id="MobiDB-lite"/>
    </source>
</evidence>
<name>A0A5B7JCX4_PORTR</name>
<feature type="region of interest" description="Disordered" evidence="1">
    <location>
        <begin position="47"/>
        <end position="67"/>
    </location>
</feature>
<protein>
    <submittedName>
        <fullName evidence="2">Uncharacterized protein</fullName>
    </submittedName>
</protein>
<evidence type="ECO:0000313" key="2">
    <source>
        <dbReference type="EMBL" id="MPC95801.1"/>
    </source>
</evidence>
<proteinExistence type="predicted"/>
<comment type="caution">
    <text evidence="2">The sequence shown here is derived from an EMBL/GenBank/DDBJ whole genome shotgun (WGS) entry which is preliminary data.</text>
</comment>
<reference evidence="2 3" key="1">
    <citation type="submission" date="2019-05" db="EMBL/GenBank/DDBJ databases">
        <title>Another draft genome of Portunus trituberculatus and its Hox gene families provides insights of decapod evolution.</title>
        <authorList>
            <person name="Jeong J.-H."/>
            <person name="Song I."/>
            <person name="Kim S."/>
            <person name="Choi T."/>
            <person name="Kim D."/>
            <person name="Ryu S."/>
            <person name="Kim W."/>
        </authorList>
    </citation>
    <scope>NUCLEOTIDE SEQUENCE [LARGE SCALE GENOMIC DNA]</scope>
    <source>
        <tissue evidence="2">Muscle</tissue>
    </source>
</reference>
<gene>
    <name evidence="2" type="ORF">E2C01_091027</name>
</gene>
<dbReference type="EMBL" id="VSRR010103567">
    <property type="protein sequence ID" value="MPC95801.1"/>
    <property type="molecule type" value="Genomic_DNA"/>
</dbReference>